<name>A0ABR4HQG0_9EURO</name>
<dbReference type="Proteomes" id="UP001610335">
    <property type="component" value="Unassembled WGS sequence"/>
</dbReference>
<gene>
    <name evidence="2" type="ORF">BDW59DRAFT_165782</name>
</gene>
<evidence type="ECO:0000256" key="1">
    <source>
        <dbReference type="SAM" id="MobiDB-lite"/>
    </source>
</evidence>
<organism evidence="2 3">
    <name type="scientific">Aspergillus cavernicola</name>
    <dbReference type="NCBI Taxonomy" id="176166"/>
    <lineage>
        <taxon>Eukaryota</taxon>
        <taxon>Fungi</taxon>
        <taxon>Dikarya</taxon>
        <taxon>Ascomycota</taxon>
        <taxon>Pezizomycotina</taxon>
        <taxon>Eurotiomycetes</taxon>
        <taxon>Eurotiomycetidae</taxon>
        <taxon>Eurotiales</taxon>
        <taxon>Aspergillaceae</taxon>
        <taxon>Aspergillus</taxon>
        <taxon>Aspergillus subgen. Nidulantes</taxon>
    </lineage>
</organism>
<reference evidence="2 3" key="1">
    <citation type="submission" date="2024-07" db="EMBL/GenBank/DDBJ databases">
        <title>Section-level genome sequencing and comparative genomics of Aspergillus sections Usti and Cavernicolus.</title>
        <authorList>
            <consortium name="Lawrence Berkeley National Laboratory"/>
            <person name="Nybo J.L."/>
            <person name="Vesth T.C."/>
            <person name="Theobald S."/>
            <person name="Frisvad J.C."/>
            <person name="Larsen T.O."/>
            <person name="Kjaerboelling I."/>
            <person name="Rothschild-Mancinelli K."/>
            <person name="Lyhne E.K."/>
            <person name="Kogle M.E."/>
            <person name="Barry K."/>
            <person name="Clum A."/>
            <person name="Na H."/>
            <person name="Ledsgaard L."/>
            <person name="Lin J."/>
            <person name="Lipzen A."/>
            <person name="Kuo A."/>
            <person name="Riley R."/>
            <person name="Mondo S."/>
            <person name="LaButti K."/>
            <person name="Haridas S."/>
            <person name="Pangalinan J."/>
            <person name="Salamov A.A."/>
            <person name="Simmons B.A."/>
            <person name="Magnuson J.K."/>
            <person name="Chen J."/>
            <person name="Drula E."/>
            <person name="Henrissat B."/>
            <person name="Wiebenga A."/>
            <person name="Lubbers R.J."/>
            <person name="Gomes A.C."/>
            <person name="Makela M.R."/>
            <person name="Stajich J."/>
            <person name="Grigoriev I.V."/>
            <person name="Mortensen U.H."/>
            <person name="De vries R.P."/>
            <person name="Baker S.E."/>
            <person name="Andersen M.R."/>
        </authorList>
    </citation>
    <scope>NUCLEOTIDE SEQUENCE [LARGE SCALE GENOMIC DNA]</scope>
    <source>
        <strain evidence="2 3">CBS 600.67</strain>
    </source>
</reference>
<feature type="compositionally biased region" description="Basic and acidic residues" evidence="1">
    <location>
        <begin position="18"/>
        <end position="27"/>
    </location>
</feature>
<feature type="region of interest" description="Disordered" evidence="1">
    <location>
        <begin position="1"/>
        <end position="35"/>
    </location>
</feature>
<accession>A0ABR4HQG0</accession>
<feature type="region of interest" description="Disordered" evidence="1">
    <location>
        <begin position="127"/>
        <end position="148"/>
    </location>
</feature>
<keyword evidence="3" id="KW-1185">Reference proteome</keyword>
<protein>
    <submittedName>
        <fullName evidence="2">Uncharacterized protein</fullName>
    </submittedName>
</protein>
<feature type="compositionally biased region" description="Low complexity" evidence="1">
    <location>
        <begin position="1"/>
        <end position="17"/>
    </location>
</feature>
<dbReference type="EMBL" id="JBFXLS010000089">
    <property type="protein sequence ID" value="KAL2817733.1"/>
    <property type="molecule type" value="Genomic_DNA"/>
</dbReference>
<comment type="caution">
    <text evidence="2">The sequence shown here is derived from an EMBL/GenBank/DDBJ whole genome shotgun (WGS) entry which is preliminary data.</text>
</comment>
<evidence type="ECO:0000313" key="2">
    <source>
        <dbReference type="EMBL" id="KAL2817733.1"/>
    </source>
</evidence>
<evidence type="ECO:0000313" key="3">
    <source>
        <dbReference type="Proteomes" id="UP001610335"/>
    </source>
</evidence>
<sequence length="166" mass="18476">MNPLQSQSQNQPTTPSTHTEEQKRHIYETLPTETKETQSYTEWAKEAYHEQYEKWMPWLEDQYLKWFGNGDNKTSYVAKDNLSETKISGIDQIDHLQDDANNLIGNQFGERGLLAPVGNLVSEQGVNRAERGGKDEEGSYGSPLGGVTDPVVQGGKIVGQGLYSGA</sequence>
<proteinExistence type="predicted"/>
<feature type="compositionally biased region" description="Basic and acidic residues" evidence="1">
    <location>
        <begin position="128"/>
        <end position="137"/>
    </location>
</feature>